<dbReference type="InterPro" id="IPR054154">
    <property type="entry name" value="PEX14-like_M_plants"/>
</dbReference>
<evidence type="ECO:0000313" key="19">
    <source>
        <dbReference type="EMBL" id="KAH9321016.1"/>
    </source>
</evidence>
<dbReference type="PANTHER" id="PTHR23058">
    <property type="entry name" value="PEROXISOMAL MEMBRANE PROTEIN PEX14"/>
    <property type="match status" value="1"/>
</dbReference>
<feature type="compositionally biased region" description="Pro residues" evidence="16">
    <location>
        <begin position="364"/>
        <end position="373"/>
    </location>
</feature>
<comment type="similarity">
    <text evidence="2 14">Belongs to the peroxin-14 family.</text>
</comment>
<feature type="region of interest" description="Disordered" evidence="16">
    <location>
        <begin position="538"/>
        <end position="587"/>
    </location>
</feature>
<evidence type="ECO:0000256" key="1">
    <source>
        <dbReference type="ARBA" id="ARBA00004549"/>
    </source>
</evidence>
<dbReference type="GO" id="GO:0005102">
    <property type="term" value="F:signaling receptor binding"/>
    <property type="evidence" value="ECO:0007669"/>
    <property type="project" value="TreeGrafter"/>
</dbReference>
<feature type="domain" description="Peroxisome membrane anchor protein Pex14p N-terminal" evidence="17">
    <location>
        <begin position="53"/>
        <end position="97"/>
    </location>
</feature>
<evidence type="ECO:0000259" key="18">
    <source>
        <dbReference type="Pfam" id="PF23020"/>
    </source>
</evidence>
<dbReference type="Proteomes" id="UP000824469">
    <property type="component" value="Unassembled WGS sequence"/>
</dbReference>
<dbReference type="Gene3D" id="1.10.10.10">
    <property type="entry name" value="Winged helix-like DNA-binding domain superfamily/Winged helix DNA-binding domain"/>
    <property type="match status" value="1"/>
</dbReference>
<dbReference type="EMBL" id="JAHRHJ020000003">
    <property type="protein sequence ID" value="KAH9321016.1"/>
    <property type="molecule type" value="Genomic_DNA"/>
</dbReference>
<dbReference type="InterPro" id="IPR036388">
    <property type="entry name" value="WH-like_DNA-bd_sf"/>
</dbReference>
<dbReference type="Pfam" id="PF04695">
    <property type="entry name" value="Pex14_N"/>
    <property type="match status" value="1"/>
</dbReference>
<proteinExistence type="inferred from homology"/>
<evidence type="ECO:0000256" key="6">
    <source>
        <dbReference type="ARBA" id="ARBA00022989"/>
    </source>
</evidence>
<dbReference type="GO" id="GO:0016560">
    <property type="term" value="P:protein import into peroxisome matrix, docking"/>
    <property type="evidence" value="ECO:0007669"/>
    <property type="project" value="UniProtKB-UniRule"/>
</dbReference>
<evidence type="ECO:0000256" key="4">
    <source>
        <dbReference type="ARBA" id="ARBA00022692"/>
    </source>
</evidence>
<evidence type="ECO:0000256" key="8">
    <source>
        <dbReference type="ARBA" id="ARBA00023136"/>
    </source>
</evidence>
<comment type="caution">
    <text evidence="19">The sequence shown here is derived from an EMBL/GenBank/DDBJ whole genome shotgun (WGS) entry which is preliminary data.</text>
</comment>
<dbReference type="InterPro" id="IPR006785">
    <property type="entry name" value="Pex14_N"/>
</dbReference>
<gene>
    <name evidence="19" type="ORF">KI387_015655</name>
</gene>
<evidence type="ECO:0000256" key="16">
    <source>
        <dbReference type="SAM" id="MobiDB-lite"/>
    </source>
</evidence>
<comment type="function">
    <text evidence="12 14">Component of the PEX13-PEX14 docking complex, a translocon channel that specifically mediates the import of peroxisomal cargo proteins bound to PEX5 receptor. The PEX13-PEX14 docking complex forms a large import pore which can be opened to a diameter of about 9 nm. Mechanistically, PEX5 receptor along with cargo proteins associates with the PEX14 subunit of the PEX13-PEX14 docking complex in the cytosol, leading to the insertion of the receptor into the organelle membrane with the concomitant translocation of the cargo into the peroxisome matrix.</text>
</comment>
<keyword evidence="15" id="KW-0175">Coiled coil</keyword>
<evidence type="ECO:0000256" key="10">
    <source>
        <dbReference type="ARBA" id="ARBA00029502"/>
    </source>
</evidence>
<keyword evidence="9 14" id="KW-0576">Peroxisome</keyword>
<accession>A0AA38GD44</accession>
<dbReference type="AlphaFoldDB" id="A0AA38GD44"/>
<evidence type="ECO:0000256" key="3">
    <source>
        <dbReference type="ARBA" id="ARBA00022448"/>
    </source>
</evidence>
<keyword evidence="4" id="KW-0812">Transmembrane</keyword>
<keyword evidence="7" id="KW-0811">Translocation</keyword>
<evidence type="ECO:0000256" key="5">
    <source>
        <dbReference type="ARBA" id="ARBA00022927"/>
    </source>
</evidence>
<feature type="domain" description="Peroxisomal membrane protein PEX14 central plants" evidence="18">
    <location>
        <begin position="152"/>
        <end position="270"/>
    </location>
</feature>
<evidence type="ECO:0000256" key="2">
    <source>
        <dbReference type="ARBA" id="ARBA00005443"/>
    </source>
</evidence>
<evidence type="ECO:0000259" key="17">
    <source>
        <dbReference type="Pfam" id="PF04695"/>
    </source>
</evidence>
<keyword evidence="20" id="KW-1185">Reference proteome</keyword>
<feature type="compositionally biased region" description="Polar residues" evidence="16">
    <location>
        <begin position="570"/>
        <end position="580"/>
    </location>
</feature>
<dbReference type="Pfam" id="PF23020">
    <property type="entry name" value="PEX14-like_2nd"/>
    <property type="match status" value="1"/>
</dbReference>
<dbReference type="FunFam" id="1.10.10.10:FF:000217">
    <property type="entry name" value="Peroxisomal membrane protein PEX14"/>
    <property type="match status" value="1"/>
</dbReference>
<protein>
    <recommendedName>
        <fullName evidence="10 14">Peroxisomal membrane protein PEX14</fullName>
    </recommendedName>
    <alternativeName>
        <fullName evidence="11 14">Peroxin-14</fullName>
    </alternativeName>
</protein>
<name>A0AA38GD44_TAXCH</name>
<evidence type="ECO:0000256" key="11">
    <source>
        <dbReference type="ARBA" id="ARBA00029691"/>
    </source>
</evidence>
<feature type="coiled-coil region" evidence="15">
    <location>
        <begin position="235"/>
        <end position="272"/>
    </location>
</feature>
<sequence>MATESSSPKQVDDKVLSGEYVKEVEDGGAPAGKGDITKEKDGNWPFANSEPVREDQVQNAVKFLSHSKVRGSPIIYRRSFLEKKGLTKDEIDEAFRRVPDLPSQESAVRITVPTPERQSMPLTTLQTQSPVQILQHSARPVTASTAAMVQSSRFQWRHMLFALGLLSVSGAGTGVLLKKAVIPRFKSWIRWIASESDESEQMKALGSSPVEEAVAAAKYAATAAAEVANASGEMLKSKLEDSKHLERLMHSLEEQTREMKYMKIALQEIENHRHEFHVASGQSDNLIANKTNRGKSNSAWGGISSISQLEHGGVPQTISKNFKADANVSTVDQRLVRPSSGSATANLSQAPYSNSYIEEENDKPPNPNQPPSNPFLQPRTKPWETIQSQSSNSQHSTYAQHIQTVNSSAVRDGMKPAVNGFSNVQPKSTNPVNKPWWQAKKNETELSLGFSAPSESNVRIAEMESSDEEVNDGIGYELPSRILVDTVADRPGNNSLHDSSGSTWVPPPPPPVAMPQAAEAIWQPKSKTQIQDLNLTSEVSDSSGSVMRPEITDDQFMPPRVTTEQEEHVSSSSDVENITENNKEEIDRLSVFVEETSSETPTYKDVVNEVVEETEDL</sequence>
<feature type="region of interest" description="Disordered" evidence="16">
    <location>
        <begin position="1"/>
        <end position="49"/>
    </location>
</feature>
<dbReference type="InterPro" id="IPR025655">
    <property type="entry name" value="PEX14"/>
</dbReference>
<keyword evidence="8 14" id="KW-0472">Membrane</keyword>
<comment type="subcellular location">
    <subcellularLocation>
        <location evidence="1">Peroxisome membrane</location>
        <topology evidence="1">Single-pass membrane protein</topology>
    </subcellularLocation>
</comment>
<reference evidence="19 20" key="1">
    <citation type="journal article" date="2021" name="Nat. Plants">
        <title>The Taxus genome provides insights into paclitaxel biosynthesis.</title>
        <authorList>
            <person name="Xiong X."/>
            <person name="Gou J."/>
            <person name="Liao Q."/>
            <person name="Li Y."/>
            <person name="Zhou Q."/>
            <person name="Bi G."/>
            <person name="Li C."/>
            <person name="Du R."/>
            <person name="Wang X."/>
            <person name="Sun T."/>
            <person name="Guo L."/>
            <person name="Liang H."/>
            <person name="Lu P."/>
            <person name="Wu Y."/>
            <person name="Zhang Z."/>
            <person name="Ro D.K."/>
            <person name="Shang Y."/>
            <person name="Huang S."/>
            <person name="Yan J."/>
        </authorList>
    </citation>
    <scope>NUCLEOTIDE SEQUENCE [LARGE SCALE GENOMIC DNA]</scope>
    <source>
        <strain evidence="19">Ta-2019</strain>
    </source>
</reference>
<dbReference type="PANTHER" id="PTHR23058:SF0">
    <property type="entry name" value="PEROXISOMAL MEMBRANE PROTEIN PEX14"/>
    <property type="match status" value="1"/>
</dbReference>
<keyword evidence="6" id="KW-1133">Transmembrane helix</keyword>
<evidence type="ECO:0000256" key="15">
    <source>
        <dbReference type="SAM" id="Coils"/>
    </source>
</evidence>
<feature type="compositionally biased region" description="Basic and acidic residues" evidence="16">
    <location>
        <begin position="10"/>
        <end position="25"/>
    </location>
</feature>
<feature type="region of interest" description="Disordered" evidence="16">
    <location>
        <begin position="356"/>
        <end position="379"/>
    </location>
</feature>
<comment type="subunit">
    <text evidence="13">Interacts with PEX13; forming the PEX13-PEX14 docking complex. Interacts with PEX5 (via WxxxF/Y motifs).</text>
</comment>
<dbReference type="GO" id="GO:1990429">
    <property type="term" value="C:peroxisomal importomer complex"/>
    <property type="evidence" value="ECO:0007669"/>
    <property type="project" value="TreeGrafter"/>
</dbReference>
<dbReference type="GO" id="GO:0005778">
    <property type="term" value="C:peroxisomal membrane"/>
    <property type="evidence" value="ECO:0007669"/>
    <property type="project" value="UniProtKB-SubCell"/>
</dbReference>
<evidence type="ECO:0000256" key="14">
    <source>
        <dbReference type="RuleBase" id="RU367032"/>
    </source>
</evidence>
<evidence type="ECO:0000313" key="20">
    <source>
        <dbReference type="Proteomes" id="UP000824469"/>
    </source>
</evidence>
<evidence type="ECO:0000256" key="13">
    <source>
        <dbReference type="ARBA" id="ARBA00064754"/>
    </source>
</evidence>
<organism evidence="19 20">
    <name type="scientific">Taxus chinensis</name>
    <name type="common">Chinese yew</name>
    <name type="synonym">Taxus wallichiana var. chinensis</name>
    <dbReference type="NCBI Taxonomy" id="29808"/>
    <lineage>
        <taxon>Eukaryota</taxon>
        <taxon>Viridiplantae</taxon>
        <taxon>Streptophyta</taxon>
        <taxon>Embryophyta</taxon>
        <taxon>Tracheophyta</taxon>
        <taxon>Spermatophyta</taxon>
        <taxon>Pinopsida</taxon>
        <taxon>Pinidae</taxon>
        <taxon>Conifers II</taxon>
        <taxon>Cupressales</taxon>
        <taxon>Taxaceae</taxon>
        <taxon>Taxus</taxon>
    </lineage>
</organism>
<keyword evidence="5 14" id="KW-0653">Protein transport</keyword>
<dbReference type="OMA" id="FHWSHAI"/>
<evidence type="ECO:0000256" key="9">
    <source>
        <dbReference type="ARBA" id="ARBA00023140"/>
    </source>
</evidence>
<evidence type="ECO:0000256" key="12">
    <source>
        <dbReference type="ARBA" id="ARBA00053920"/>
    </source>
</evidence>
<keyword evidence="3 14" id="KW-0813">Transport</keyword>
<evidence type="ECO:0000256" key="7">
    <source>
        <dbReference type="ARBA" id="ARBA00023010"/>
    </source>
</evidence>